<dbReference type="AlphaFoldDB" id="A0A1H0CT27"/>
<dbReference type="OrthoDB" id="9800108at2"/>
<evidence type="ECO:0000256" key="4">
    <source>
        <dbReference type="ARBA" id="ARBA00023239"/>
    </source>
</evidence>
<accession>A0A1H0CT27</accession>
<dbReference type="Proteomes" id="UP000198778">
    <property type="component" value="Unassembled WGS sequence"/>
</dbReference>
<proteinExistence type="inferred from homology"/>
<dbReference type="NCBIfam" id="NF002017">
    <property type="entry name" value="PRK00823.1-2"/>
    <property type="match status" value="1"/>
</dbReference>
<keyword evidence="6" id="KW-1185">Reference proteome</keyword>
<sequence length="96" mass="11155">MTLTKEEVTQNIEDSDGWELEGESWIAKKYTFSSYPKAIQFVQSVAQIAEDRQHHPYTIIDHKQVTLKLSTIDEGGLTQKDFESAHAYDRLFQKYT</sequence>
<organism evidence="5 6">
    <name type="scientific">Alkalicoccus daliensis</name>
    <dbReference type="NCBI Taxonomy" id="745820"/>
    <lineage>
        <taxon>Bacteria</taxon>
        <taxon>Bacillati</taxon>
        <taxon>Bacillota</taxon>
        <taxon>Bacilli</taxon>
        <taxon>Bacillales</taxon>
        <taxon>Bacillaceae</taxon>
        <taxon>Alkalicoccus</taxon>
    </lineage>
</organism>
<dbReference type="CDD" id="cd00488">
    <property type="entry name" value="PCD_DCoH"/>
    <property type="match status" value="1"/>
</dbReference>
<dbReference type="PANTHER" id="PTHR12599:SF0">
    <property type="entry name" value="PTERIN-4-ALPHA-CARBINOLAMINE DEHYDRATASE"/>
    <property type="match status" value="1"/>
</dbReference>
<dbReference type="RefSeq" id="WP_090841490.1">
    <property type="nucleotide sequence ID" value="NZ_FNIL01000002.1"/>
</dbReference>
<dbReference type="Pfam" id="PF01329">
    <property type="entry name" value="Pterin_4a"/>
    <property type="match status" value="1"/>
</dbReference>
<dbReference type="GO" id="GO:0006729">
    <property type="term" value="P:tetrahydrobiopterin biosynthetic process"/>
    <property type="evidence" value="ECO:0007669"/>
    <property type="project" value="InterPro"/>
</dbReference>
<evidence type="ECO:0000256" key="2">
    <source>
        <dbReference type="ARBA" id="ARBA00006472"/>
    </source>
</evidence>
<dbReference type="InterPro" id="IPR036428">
    <property type="entry name" value="PCD_sf"/>
</dbReference>
<dbReference type="Gene3D" id="3.30.1360.20">
    <property type="entry name" value="Transcriptional coactivator/pterin dehydratase"/>
    <property type="match status" value="1"/>
</dbReference>
<comment type="similarity">
    <text evidence="2">Belongs to the pterin-4-alpha-carbinolamine dehydratase family.</text>
</comment>
<gene>
    <name evidence="5" type="ORF">SAMN04488053_102221</name>
</gene>
<dbReference type="GO" id="GO:0008124">
    <property type="term" value="F:4-alpha-hydroxytetrahydrobiopterin dehydratase activity"/>
    <property type="evidence" value="ECO:0007669"/>
    <property type="project" value="UniProtKB-EC"/>
</dbReference>
<dbReference type="SUPFAM" id="SSF55248">
    <property type="entry name" value="PCD-like"/>
    <property type="match status" value="1"/>
</dbReference>
<evidence type="ECO:0000256" key="3">
    <source>
        <dbReference type="ARBA" id="ARBA00013252"/>
    </source>
</evidence>
<comment type="catalytic activity">
    <reaction evidence="1">
        <text>(4aS,6R)-4a-hydroxy-L-erythro-5,6,7,8-tetrahydrobiopterin = (6R)-L-erythro-6,7-dihydrobiopterin + H2O</text>
        <dbReference type="Rhea" id="RHEA:11920"/>
        <dbReference type="ChEBI" id="CHEBI:15377"/>
        <dbReference type="ChEBI" id="CHEBI:15642"/>
        <dbReference type="ChEBI" id="CHEBI:43120"/>
        <dbReference type="EC" id="4.2.1.96"/>
    </reaction>
</comment>
<dbReference type="STRING" id="745820.SAMN04488053_102221"/>
<dbReference type="PANTHER" id="PTHR12599">
    <property type="entry name" value="PTERIN-4-ALPHA-CARBINOLAMINE DEHYDRATASE"/>
    <property type="match status" value="1"/>
</dbReference>
<evidence type="ECO:0000313" key="5">
    <source>
        <dbReference type="EMBL" id="SDN61024.1"/>
    </source>
</evidence>
<name>A0A1H0CT27_9BACI</name>
<dbReference type="EMBL" id="FNIL01000002">
    <property type="protein sequence ID" value="SDN61024.1"/>
    <property type="molecule type" value="Genomic_DNA"/>
</dbReference>
<protein>
    <recommendedName>
        <fullName evidence="3">4a-hydroxytetrahydrobiopterin dehydratase</fullName>
        <ecNumber evidence="3">4.2.1.96</ecNumber>
    </recommendedName>
</protein>
<dbReference type="EC" id="4.2.1.96" evidence="3"/>
<evidence type="ECO:0000313" key="6">
    <source>
        <dbReference type="Proteomes" id="UP000198778"/>
    </source>
</evidence>
<reference evidence="6" key="1">
    <citation type="submission" date="2016-10" db="EMBL/GenBank/DDBJ databases">
        <authorList>
            <person name="Varghese N."/>
            <person name="Submissions S."/>
        </authorList>
    </citation>
    <scope>NUCLEOTIDE SEQUENCE [LARGE SCALE GENOMIC DNA]</scope>
    <source>
        <strain evidence="6">CGMCC 1.10369</strain>
    </source>
</reference>
<keyword evidence="4" id="KW-0456">Lyase</keyword>
<evidence type="ECO:0000256" key="1">
    <source>
        <dbReference type="ARBA" id="ARBA00001554"/>
    </source>
</evidence>
<dbReference type="InterPro" id="IPR001533">
    <property type="entry name" value="Pterin_deHydtase"/>
</dbReference>